<dbReference type="Pfam" id="PF14415">
    <property type="entry name" value="DUF4424"/>
    <property type="match status" value="1"/>
</dbReference>
<evidence type="ECO:0000313" key="2">
    <source>
        <dbReference type="EMBL" id="THD71562.1"/>
    </source>
</evidence>
<reference evidence="2 3" key="1">
    <citation type="submission" date="2019-04" db="EMBL/GenBank/DDBJ databases">
        <title>Draft genome sequence of Youngimonas vesicularis.</title>
        <authorList>
            <person name="Hameed A."/>
        </authorList>
    </citation>
    <scope>NUCLEOTIDE SEQUENCE [LARGE SCALE GENOMIC DNA]</scope>
    <source>
        <strain evidence="2 3">CC-AMW-E</strain>
    </source>
</reference>
<keyword evidence="3" id="KW-1185">Reference proteome</keyword>
<dbReference type="Gene3D" id="2.60.40.3680">
    <property type="match status" value="1"/>
</dbReference>
<dbReference type="EMBL" id="SSMD01000011">
    <property type="protein sequence ID" value="THD71562.1"/>
    <property type="molecule type" value="Genomic_DNA"/>
</dbReference>
<dbReference type="Proteomes" id="UP000306113">
    <property type="component" value="Unassembled WGS sequence"/>
</dbReference>
<protein>
    <submittedName>
        <fullName evidence="2">DUF4424 domain-containing protein</fullName>
    </submittedName>
</protein>
<accession>A0A4S3M4W6</accession>
<dbReference type="OrthoDB" id="7299818at2"/>
<sequence>MSWHPAASGPRSRIWATNRPHWACRTTGRALAAARSAAGAITEVKGTDMTLKSLFKSALLGASLLAPLPALANDSAAVMEAGGLRLVRDAPVEILSEVLEIRPDAITVDYVFRAADDMGTTTLVAFPLPEYDLAWYGPELLGQAGDTVAKRLGFRLWIDGVEQSPNLELRALRNGIDVTQYLEGYGVPIGSLDYDMVMQSLRALPQEMKDWMAAADLVRWNGNYDPEPRWTIRATYFWSQTFPPFRDVRVRHTYTPVAGGFILSDPKLREFNPADYCMSDGEKNAVSKKLSTTQYGAIVTTQVRYVLTTGANWRGPIQDFTLIIDKASTDALVSLCFDGLKKTAPTRFESHKRNFTPTRELDVLFFNAPTP</sequence>
<comment type="caution">
    <text evidence="2">The sequence shown here is derived from an EMBL/GenBank/DDBJ whole genome shotgun (WGS) entry which is preliminary data.</text>
</comment>
<evidence type="ECO:0000313" key="3">
    <source>
        <dbReference type="Proteomes" id="UP000306113"/>
    </source>
</evidence>
<dbReference type="AlphaFoldDB" id="A0A4S3M4W6"/>
<proteinExistence type="predicted"/>
<organism evidence="2 3">
    <name type="scientific">Thalassobius vesicularis</name>
    <dbReference type="NCBI Taxonomy" id="1294297"/>
    <lineage>
        <taxon>Bacteria</taxon>
        <taxon>Pseudomonadati</taxon>
        <taxon>Pseudomonadota</taxon>
        <taxon>Alphaproteobacteria</taxon>
        <taxon>Rhodobacterales</taxon>
        <taxon>Roseobacteraceae</taxon>
        <taxon>Thalassovita</taxon>
    </lineage>
</organism>
<feature type="domain" description="DUF4424" evidence="1">
    <location>
        <begin position="72"/>
        <end position="364"/>
    </location>
</feature>
<name>A0A4S3M4W6_9RHOB</name>
<gene>
    <name evidence="2" type="ORF">E7681_17305</name>
</gene>
<evidence type="ECO:0000259" key="1">
    <source>
        <dbReference type="Pfam" id="PF14415"/>
    </source>
</evidence>
<dbReference type="InterPro" id="IPR025538">
    <property type="entry name" value="DUF4424"/>
</dbReference>